<evidence type="ECO:0000256" key="4">
    <source>
        <dbReference type="ARBA" id="ARBA00047899"/>
    </source>
</evidence>
<dbReference type="Gene3D" id="3.30.200.20">
    <property type="entry name" value="Phosphorylase Kinase, domain 1"/>
    <property type="match status" value="1"/>
</dbReference>
<feature type="region of interest" description="Disordered" evidence="6">
    <location>
        <begin position="451"/>
        <end position="490"/>
    </location>
</feature>
<dbReference type="EC" id="2.7.11.1" evidence="1"/>
<sequence length="490" mass="54282">MRSEESFTLFSAMKDSNDEYEDTEIAEKSPNGRYIRYNEVLGREFGATSKIAYKGFDVGDGMEVTWNKLRVNDLSKAAEQVEERLNTVLKPLRHKNIIKSYSTWVDHETGSINVITESFTSGNLREFRKKHRSVDVVAIKNWARQILQGLCYLHTHDPPIIHGDLTCENIFVNGNTGEVKIGGLGLKEEENNPSVDLYAFAICMLELVSSASECLKIEEGHKGNKVDTRILLEKVKDIQVRQFIEKCLVPASYIMGSSSVEELLKHPFLEKNRTSLAMDVVKEADCHPVSVMEFKALNERNEFSLTGERRDENSASLVLRIADLCGHGRVTNIEFEFCVDTDTTISVAGEMVQELGLPMEDVTLIVELMDNLIIKLVPCWMPSFGRFNDLMENREPFLKGGGVDGPDGGMGPFVSITNSGGLIGPDGGTGLKKASQNSIFCNPMGALWREKPHHGAPSPSSVFVPQQGFRQGLQPPRALGSPTIASGHVS</sequence>
<evidence type="ECO:0000256" key="5">
    <source>
        <dbReference type="ARBA" id="ARBA00048679"/>
    </source>
</evidence>
<dbReference type="Proteomes" id="UP000626092">
    <property type="component" value="Unassembled WGS sequence"/>
</dbReference>
<dbReference type="GO" id="GO:0004674">
    <property type="term" value="F:protein serine/threonine kinase activity"/>
    <property type="evidence" value="ECO:0007669"/>
    <property type="project" value="UniProtKB-KW"/>
</dbReference>
<name>A0A834H206_RHOSS</name>
<evidence type="ECO:0000313" key="8">
    <source>
        <dbReference type="EMBL" id="KAF7146130.1"/>
    </source>
</evidence>
<dbReference type="Gene3D" id="1.10.510.10">
    <property type="entry name" value="Transferase(Phosphotransferase) domain 1"/>
    <property type="match status" value="2"/>
</dbReference>
<dbReference type="AlphaFoldDB" id="A0A834H206"/>
<comment type="catalytic activity">
    <reaction evidence="5">
        <text>L-seryl-[protein] + ATP = O-phospho-L-seryl-[protein] + ADP + H(+)</text>
        <dbReference type="Rhea" id="RHEA:17989"/>
        <dbReference type="Rhea" id="RHEA-COMP:9863"/>
        <dbReference type="Rhea" id="RHEA-COMP:11604"/>
        <dbReference type="ChEBI" id="CHEBI:15378"/>
        <dbReference type="ChEBI" id="CHEBI:29999"/>
        <dbReference type="ChEBI" id="CHEBI:30616"/>
        <dbReference type="ChEBI" id="CHEBI:83421"/>
        <dbReference type="ChEBI" id="CHEBI:456216"/>
        <dbReference type="EC" id="2.7.11.1"/>
    </reaction>
</comment>
<evidence type="ECO:0000256" key="6">
    <source>
        <dbReference type="SAM" id="MobiDB-lite"/>
    </source>
</evidence>
<dbReference type="EMBL" id="WJXA01000004">
    <property type="protein sequence ID" value="KAF7146130.1"/>
    <property type="molecule type" value="Genomic_DNA"/>
</dbReference>
<dbReference type="Pfam" id="PF00069">
    <property type="entry name" value="Pkinase"/>
    <property type="match status" value="1"/>
</dbReference>
<keyword evidence="2" id="KW-0723">Serine/threonine-protein kinase</keyword>
<evidence type="ECO:0000313" key="9">
    <source>
        <dbReference type="Proteomes" id="UP000626092"/>
    </source>
</evidence>
<reference evidence="8" key="1">
    <citation type="submission" date="2019-11" db="EMBL/GenBank/DDBJ databases">
        <authorList>
            <person name="Liu Y."/>
            <person name="Hou J."/>
            <person name="Li T.-Q."/>
            <person name="Guan C.-H."/>
            <person name="Wu X."/>
            <person name="Wu H.-Z."/>
            <person name="Ling F."/>
            <person name="Zhang R."/>
            <person name="Shi X.-G."/>
            <person name="Ren J.-P."/>
            <person name="Chen E.-F."/>
            <person name="Sun J.-M."/>
        </authorList>
    </citation>
    <scope>NUCLEOTIDE SEQUENCE</scope>
    <source>
        <strain evidence="8">Adult_tree_wgs_1</strain>
        <tissue evidence="8">Leaves</tissue>
    </source>
</reference>
<evidence type="ECO:0000259" key="7">
    <source>
        <dbReference type="PROSITE" id="PS50011"/>
    </source>
</evidence>
<dbReference type="InterPro" id="IPR000719">
    <property type="entry name" value="Prot_kinase_dom"/>
</dbReference>
<accession>A0A834H206</accession>
<feature type="domain" description="Protein kinase" evidence="7">
    <location>
        <begin position="34"/>
        <end position="269"/>
    </location>
</feature>
<organism evidence="8 9">
    <name type="scientific">Rhododendron simsii</name>
    <name type="common">Sims's rhododendron</name>
    <dbReference type="NCBI Taxonomy" id="118357"/>
    <lineage>
        <taxon>Eukaryota</taxon>
        <taxon>Viridiplantae</taxon>
        <taxon>Streptophyta</taxon>
        <taxon>Embryophyta</taxon>
        <taxon>Tracheophyta</taxon>
        <taxon>Spermatophyta</taxon>
        <taxon>Magnoliopsida</taxon>
        <taxon>eudicotyledons</taxon>
        <taxon>Gunneridae</taxon>
        <taxon>Pentapetalae</taxon>
        <taxon>asterids</taxon>
        <taxon>Ericales</taxon>
        <taxon>Ericaceae</taxon>
        <taxon>Ericoideae</taxon>
        <taxon>Rhodoreae</taxon>
        <taxon>Rhododendron</taxon>
    </lineage>
</organism>
<dbReference type="PROSITE" id="PS00109">
    <property type="entry name" value="PROTEIN_KINASE_TYR"/>
    <property type="match status" value="1"/>
</dbReference>
<keyword evidence="3" id="KW-0808">Transferase</keyword>
<dbReference type="InterPro" id="IPR008266">
    <property type="entry name" value="Tyr_kinase_AS"/>
</dbReference>
<evidence type="ECO:0000256" key="2">
    <source>
        <dbReference type="ARBA" id="ARBA00022527"/>
    </source>
</evidence>
<dbReference type="InterPro" id="IPR011009">
    <property type="entry name" value="Kinase-like_dom_sf"/>
</dbReference>
<proteinExistence type="predicted"/>
<keyword evidence="9" id="KW-1185">Reference proteome</keyword>
<evidence type="ECO:0000256" key="1">
    <source>
        <dbReference type="ARBA" id="ARBA00012513"/>
    </source>
</evidence>
<dbReference type="PROSITE" id="PS50011">
    <property type="entry name" value="PROTEIN_KINASE_DOM"/>
    <property type="match status" value="1"/>
</dbReference>
<protein>
    <recommendedName>
        <fullName evidence="1">non-specific serine/threonine protein kinase</fullName>
        <ecNumber evidence="1">2.7.11.1</ecNumber>
    </recommendedName>
</protein>
<keyword evidence="3" id="KW-0418">Kinase</keyword>
<dbReference type="PANTHER" id="PTHR13902">
    <property type="entry name" value="SERINE/THREONINE-PROTEIN KINASE WNK WITH NO LYSINE -RELATED"/>
    <property type="match status" value="1"/>
</dbReference>
<comment type="catalytic activity">
    <reaction evidence="4">
        <text>L-threonyl-[protein] + ATP = O-phospho-L-threonyl-[protein] + ADP + H(+)</text>
        <dbReference type="Rhea" id="RHEA:46608"/>
        <dbReference type="Rhea" id="RHEA-COMP:11060"/>
        <dbReference type="Rhea" id="RHEA-COMP:11605"/>
        <dbReference type="ChEBI" id="CHEBI:15378"/>
        <dbReference type="ChEBI" id="CHEBI:30013"/>
        <dbReference type="ChEBI" id="CHEBI:30616"/>
        <dbReference type="ChEBI" id="CHEBI:61977"/>
        <dbReference type="ChEBI" id="CHEBI:456216"/>
        <dbReference type="EC" id="2.7.11.1"/>
    </reaction>
</comment>
<comment type="caution">
    <text evidence="8">The sequence shown here is derived from an EMBL/GenBank/DDBJ whole genome shotgun (WGS) entry which is preliminary data.</text>
</comment>
<dbReference type="InterPro" id="IPR050588">
    <property type="entry name" value="WNK_Ser-Thr_kinase"/>
</dbReference>
<gene>
    <name evidence="8" type="ORF">RHSIM_Rhsim04G0117400</name>
</gene>
<dbReference type="SUPFAM" id="SSF56112">
    <property type="entry name" value="Protein kinase-like (PK-like)"/>
    <property type="match status" value="1"/>
</dbReference>
<dbReference type="OrthoDB" id="1484600at2759"/>
<evidence type="ECO:0000256" key="3">
    <source>
        <dbReference type="ARBA" id="ARBA00022777"/>
    </source>
</evidence>
<dbReference type="GO" id="GO:0005524">
    <property type="term" value="F:ATP binding"/>
    <property type="evidence" value="ECO:0007669"/>
    <property type="project" value="InterPro"/>
</dbReference>